<dbReference type="CDD" id="cd14553">
    <property type="entry name" value="R-PTPc-LAR-1"/>
    <property type="match status" value="1"/>
</dbReference>
<evidence type="ECO:0000259" key="18">
    <source>
        <dbReference type="PROSITE" id="PS50853"/>
    </source>
</evidence>
<keyword evidence="9 14" id="KW-0472">Membrane</keyword>
<feature type="domain" description="Fibronectin type-III" evidence="18">
    <location>
        <begin position="143"/>
        <end position="235"/>
    </location>
</feature>
<dbReference type="InterPro" id="IPR016130">
    <property type="entry name" value="Tyr_Pase_AS"/>
</dbReference>
<evidence type="ECO:0000313" key="19">
    <source>
        <dbReference type="EMBL" id="CAK8675872.1"/>
    </source>
</evidence>
<dbReference type="PANTHER" id="PTHR46957">
    <property type="entry name" value="CYTOKINE RECEPTOR"/>
    <property type="match status" value="1"/>
</dbReference>
<evidence type="ECO:0000256" key="5">
    <source>
        <dbReference type="ARBA" id="ARBA00022729"/>
    </source>
</evidence>
<dbReference type="PROSITE" id="PS50056">
    <property type="entry name" value="TYR_PHOSPHATASE_2"/>
    <property type="match status" value="2"/>
</dbReference>
<gene>
    <name evidence="19" type="ORF">CVLEPA_LOCUS5398</name>
</gene>
<dbReference type="InterPro" id="IPR000242">
    <property type="entry name" value="PTP_cat"/>
</dbReference>
<keyword evidence="20" id="KW-1185">Reference proteome</keyword>
<dbReference type="InterPro" id="IPR003961">
    <property type="entry name" value="FN3_dom"/>
</dbReference>
<dbReference type="Pfam" id="PF00102">
    <property type="entry name" value="Y_phosphatase"/>
    <property type="match status" value="2"/>
</dbReference>
<dbReference type="Pfam" id="PF13927">
    <property type="entry name" value="Ig_3"/>
    <property type="match status" value="1"/>
</dbReference>
<dbReference type="SUPFAM" id="SSF48726">
    <property type="entry name" value="Immunoglobulin"/>
    <property type="match status" value="2"/>
</dbReference>
<dbReference type="PRINTS" id="PR00700">
    <property type="entry name" value="PRTYPHPHTASE"/>
</dbReference>
<dbReference type="InterPro" id="IPR029021">
    <property type="entry name" value="Prot-tyrosine_phosphatase-like"/>
</dbReference>
<dbReference type="SMART" id="SM00060">
    <property type="entry name" value="FN3"/>
    <property type="match status" value="8"/>
</dbReference>
<evidence type="ECO:0000256" key="1">
    <source>
        <dbReference type="ARBA" id="ARBA00004479"/>
    </source>
</evidence>
<dbReference type="InterPro" id="IPR003595">
    <property type="entry name" value="Tyr_Pase_cat"/>
</dbReference>
<comment type="similarity">
    <text evidence="2">Belongs to the protein-tyrosine phosphatase family.</text>
</comment>
<evidence type="ECO:0000256" key="2">
    <source>
        <dbReference type="ARBA" id="ARBA00009580"/>
    </source>
</evidence>
<evidence type="ECO:0000259" key="17">
    <source>
        <dbReference type="PROSITE" id="PS50835"/>
    </source>
</evidence>
<dbReference type="PROSITE" id="PS50055">
    <property type="entry name" value="TYR_PHOSPHATASE_PTP"/>
    <property type="match status" value="2"/>
</dbReference>
<dbReference type="EMBL" id="CAWYQH010000024">
    <property type="protein sequence ID" value="CAK8675872.1"/>
    <property type="molecule type" value="Genomic_DNA"/>
</dbReference>
<feature type="region of interest" description="Disordered" evidence="13">
    <location>
        <begin position="760"/>
        <end position="788"/>
    </location>
</feature>
<evidence type="ECO:0000313" key="20">
    <source>
        <dbReference type="Proteomes" id="UP001642483"/>
    </source>
</evidence>
<evidence type="ECO:0000256" key="9">
    <source>
        <dbReference type="ARBA" id="ARBA00023136"/>
    </source>
</evidence>
<dbReference type="Gene3D" id="2.60.40.10">
    <property type="entry name" value="Immunoglobulins"/>
    <property type="match status" value="10"/>
</dbReference>
<dbReference type="PROSITE" id="PS50835">
    <property type="entry name" value="IG_LIKE"/>
    <property type="match status" value="1"/>
</dbReference>
<feature type="transmembrane region" description="Helical" evidence="14">
    <location>
        <begin position="1144"/>
        <end position="1166"/>
    </location>
</feature>
<organism evidence="19 20">
    <name type="scientific">Clavelina lepadiformis</name>
    <name type="common">Light-bulb sea squirt</name>
    <name type="synonym">Ascidia lepadiformis</name>
    <dbReference type="NCBI Taxonomy" id="159417"/>
    <lineage>
        <taxon>Eukaryota</taxon>
        <taxon>Metazoa</taxon>
        <taxon>Chordata</taxon>
        <taxon>Tunicata</taxon>
        <taxon>Ascidiacea</taxon>
        <taxon>Aplousobranchia</taxon>
        <taxon>Clavelinidae</taxon>
        <taxon>Clavelina</taxon>
    </lineage>
</organism>
<feature type="domain" description="Tyrosine specific protein phosphatases" evidence="16">
    <location>
        <begin position="1703"/>
        <end position="1776"/>
    </location>
</feature>
<dbReference type="InterPro" id="IPR036116">
    <property type="entry name" value="FN3_sf"/>
</dbReference>
<dbReference type="Gene3D" id="3.90.190.10">
    <property type="entry name" value="Protein tyrosine phosphatase superfamily"/>
    <property type="match status" value="2"/>
</dbReference>
<dbReference type="CDD" id="cd00063">
    <property type="entry name" value="FN3"/>
    <property type="match status" value="8"/>
</dbReference>
<evidence type="ECO:0000256" key="7">
    <source>
        <dbReference type="ARBA" id="ARBA00022912"/>
    </source>
</evidence>
<evidence type="ECO:0000256" key="14">
    <source>
        <dbReference type="SAM" id="Phobius"/>
    </source>
</evidence>
<dbReference type="PRINTS" id="PR00014">
    <property type="entry name" value="FNTYPEIII"/>
</dbReference>
<dbReference type="InterPro" id="IPR003599">
    <property type="entry name" value="Ig_sub"/>
</dbReference>
<protein>
    <recommendedName>
        <fullName evidence="3">protein-tyrosine-phosphatase</fullName>
        <ecNumber evidence="3">3.1.3.48</ecNumber>
    </recommendedName>
</protein>
<feature type="region of interest" description="Disordered" evidence="13">
    <location>
        <begin position="1116"/>
        <end position="1135"/>
    </location>
</feature>
<feature type="domain" description="Fibronectin type-III" evidence="18">
    <location>
        <begin position="776"/>
        <end position="873"/>
    </location>
</feature>
<name>A0ABP0FC30_CLALP</name>
<accession>A0ABP0FC30</accession>
<feature type="compositionally biased region" description="Basic and acidic residues" evidence="13">
    <location>
        <begin position="779"/>
        <end position="788"/>
    </location>
</feature>
<dbReference type="SUPFAM" id="SSF52799">
    <property type="entry name" value="(Phosphotyrosine protein) phosphatases II"/>
    <property type="match status" value="2"/>
</dbReference>
<feature type="compositionally biased region" description="Low complexity" evidence="13">
    <location>
        <begin position="1116"/>
        <end position="1128"/>
    </location>
</feature>
<evidence type="ECO:0000256" key="13">
    <source>
        <dbReference type="SAM" id="MobiDB-lite"/>
    </source>
</evidence>
<evidence type="ECO:0000256" key="11">
    <source>
        <dbReference type="ARBA" id="ARBA00023319"/>
    </source>
</evidence>
<dbReference type="InterPro" id="IPR013783">
    <property type="entry name" value="Ig-like_fold"/>
</dbReference>
<dbReference type="InterPro" id="IPR000387">
    <property type="entry name" value="Tyr_Pase_dom"/>
</dbReference>
<feature type="domain" description="Fibronectin type-III" evidence="18">
    <location>
        <begin position="541"/>
        <end position="662"/>
    </location>
</feature>
<dbReference type="PANTHER" id="PTHR46957:SF6">
    <property type="entry name" value="PROTEIN-TYROSINE-PHOSPHATASE"/>
    <property type="match status" value="1"/>
</dbReference>
<feature type="domain" description="Tyrosine-protein phosphatase" evidence="15">
    <location>
        <begin position="1237"/>
        <end position="1494"/>
    </location>
</feature>
<comment type="subcellular location">
    <subcellularLocation>
        <location evidence="1">Membrane</location>
        <topology evidence="1">Single-pass type I membrane protein</topology>
    </subcellularLocation>
</comment>
<dbReference type="EC" id="3.1.3.48" evidence="3"/>
<feature type="domain" description="Fibronectin type-III" evidence="18">
    <location>
        <begin position="339"/>
        <end position="436"/>
    </location>
</feature>
<evidence type="ECO:0000259" key="15">
    <source>
        <dbReference type="PROSITE" id="PS50055"/>
    </source>
</evidence>
<feature type="domain" description="Ig-like" evidence="17">
    <location>
        <begin position="47"/>
        <end position="132"/>
    </location>
</feature>
<evidence type="ECO:0000256" key="12">
    <source>
        <dbReference type="ARBA" id="ARBA00051722"/>
    </source>
</evidence>
<sequence length="1795" mass="200480">MAPAGTLNILSSNDSDQGKYHCSAQNHFGTIFSEGANVFVRVRRVPPRFSISPRKSYDVLQNGDVEIVCVAVGAPMPYVKWQIETPDGPFQVLPVSADRPKVGRLVLSLKNVKESANYTCVATSVISSIKFTTEVRLKALPKPPLDMRSSEFGNTAHMIRITWRSGDLEPVDSYTLYYRRRFSNGPYDSFTQISSTSFSVSGLDPYVYYEFRVSAINGQGEGNMSKPFYVRTNEAVPSDAPEILTAYMVGVNIVMLSWNPPAQPNGRITSYKVYYTSTPSLPISGWEVLPIGDRQQVASVRNLARQVTYSFRVAAENSAGEGPTSETALVKTVQGVPAQPRNFRGRAESSTSIRLQWNRPTEEESKGIDIKSYIMYYNCNGSACSSIEKRITFDPTDEYALANLNPNSVYRIRLAAQSVRGEGIVTPTIAVKTLSDVPSAPPQNVDAFSVDENSILVEWKTPLKENHNGRLTRYTVYYAMKSDEAASSQYSTNPNVTSTIIKGLTPFTTYDVRVSAWTEVGEGPSSAVAAVTTAESTPGRSPSSVQLYAINSTSVRVRWSPVRRQNLHGNLRGYQVAYEDVVSGRNFIVNTDEDLRGSGSDQALCRRKHSLRRWEKCRQNNVVEFVLSGLRSRTQYSVSVAAFTVKGNGPFSEAQYVTTRGKVPSAPSLSVTKSNEGKAYVGWEIPESTFGNIISYALSYRCIDCTDEQGGTEWTTRRFDESQTYHTPKDVIPGWRYEFKLAASNSEGLGANSTITISLPSLKPSDAPRGLSGETLPEPPKRDGSPPDHKFGIKLTWLPLPHDVSNGPITGYALYSGASTLTTGDYTRSITDKNFYWFRAVLPEEKYEFQVAALTSAGEGPKSPPVILTVSEKPTDQNVTVNNFEALEASSTTVWLQWVAPSFIENPKFTISYQFASSGQTENKDTMNEEIAISGLTPGMGYTFTITMSGRYKEQEMLFGSSKTSARTTPRLMGYGPLARNVTEQGTVEVILTRATNTLNVEKYSLVVVPVESNSSVDELMKPDSFSQYKLIANSNTLRRRRRRQVILPQPYIAAEFEVISIQKAFVVGDARNHGGFVNKPLLAGQSYRIFVRAVLTTQETAYTSSPYSGEIHIPGSTASPAPSSVTPNGRGGPKELPVTSDSMWVIGPIVAAIALIVAIVAVICIKRKRGKQGSPKVKYTAPVAKHSNSNKRVEHDPVELRRQNCQTPGMMSHPPIPVAEMAAHVERLRANDNLKFSQEYESIDPGQQFVWEHSALEVNKSKNRYANVIAYDHSRLTLSPIDGVPGSDYINANYISGYRRQNAYIATQGPTRETSHDFWRMVWEQRSSVIVMMTKCEERSKVKCDQYWPLVGSETYGLMKVTLIDEMELATYCVRTLALFKNGSNDRREVKHFQFTAWPDHGVPEHPTPVLNFMRRVKTSYKSQPEGGPMVVHCSAGVGRAGCFICIDSMLERMGHENSVDIYGQVTCMRAERNYMVQTEDQYIFIHDALLEAINCGNTELSAHNLFNHLHKLTSPEGDSPVTGMEMEFKRLASQKALAARFVSANLPCNKFKNRLVNILPYEITRVCLQPMRGVEGSDYVNASFIDGYRQKRAYIATQGPLPETTEDFWRMLWEHNSTIVVMLTKLRESGRDKCHQYWPAERSARYQYFVVDPMSEYSMQQYILREFKVTDARDGQSRTVRQFQFTDWPEQAVPKSGEGFIDFIGQVHKTKEQFGQEGPITIHCSAGVGRTGVFITLSIALERMRFENLVDMFQTVKMLRTQRPAMVQTEDQYQFCYRAALEYLGSFDHYATA</sequence>
<comment type="catalytic activity">
    <reaction evidence="12">
        <text>O-phospho-L-tyrosyl-[protein] + H2O = L-tyrosyl-[protein] + phosphate</text>
        <dbReference type="Rhea" id="RHEA:10684"/>
        <dbReference type="Rhea" id="RHEA-COMP:10136"/>
        <dbReference type="Rhea" id="RHEA-COMP:20101"/>
        <dbReference type="ChEBI" id="CHEBI:15377"/>
        <dbReference type="ChEBI" id="CHEBI:43474"/>
        <dbReference type="ChEBI" id="CHEBI:46858"/>
        <dbReference type="ChEBI" id="CHEBI:61978"/>
        <dbReference type="EC" id="3.1.3.48"/>
    </reaction>
</comment>
<comment type="caution">
    <text evidence="19">The sequence shown here is derived from an EMBL/GenBank/DDBJ whole genome shotgun (WGS) entry which is preliminary data.</text>
</comment>
<dbReference type="InterPro" id="IPR007110">
    <property type="entry name" value="Ig-like_dom"/>
</dbReference>
<keyword evidence="4 14" id="KW-0812">Transmembrane</keyword>
<keyword evidence="6" id="KW-0378">Hydrolase</keyword>
<evidence type="ECO:0000256" key="6">
    <source>
        <dbReference type="ARBA" id="ARBA00022801"/>
    </source>
</evidence>
<keyword evidence="11" id="KW-0393">Immunoglobulin domain</keyword>
<dbReference type="Pfam" id="PF00041">
    <property type="entry name" value="fn3"/>
    <property type="match status" value="5"/>
</dbReference>
<feature type="domain" description="Fibronectin type-III" evidence="18">
    <location>
        <begin position="663"/>
        <end position="765"/>
    </location>
</feature>
<dbReference type="Proteomes" id="UP001642483">
    <property type="component" value="Unassembled WGS sequence"/>
</dbReference>
<evidence type="ECO:0000259" key="16">
    <source>
        <dbReference type="PROSITE" id="PS50056"/>
    </source>
</evidence>
<proteinExistence type="inferred from homology"/>
<dbReference type="SMART" id="SM00404">
    <property type="entry name" value="PTPc_motif"/>
    <property type="match status" value="2"/>
</dbReference>
<feature type="domain" description="Fibronectin type-III" evidence="18">
    <location>
        <begin position="880"/>
        <end position="972"/>
    </location>
</feature>
<dbReference type="InterPro" id="IPR036179">
    <property type="entry name" value="Ig-like_dom_sf"/>
</dbReference>
<evidence type="ECO:0000256" key="4">
    <source>
        <dbReference type="ARBA" id="ARBA00022692"/>
    </source>
</evidence>
<reference evidence="19 20" key="1">
    <citation type="submission" date="2024-02" db="EMBL/GenBank/DDBJ databases">
        <authorList>
            <person name="Daric V."/>
            <person name="Darras S."/>
        </authorList>
    </citation>
    <scope>NUCLEOTIDE SEQUENCE [LARGE SCALE GENOMIC DNA]</scope>
</reference>
<evidence type="ECO:0000256" key="10">
    <source>
        <dbReference type="ARBA" id="ARBA00023180"/>
    </source>
</evidence>
<dbReference type="SMART" id="SM00194">
    <property type="entry name" value="PTPc"/>
    <property type="match status" value="2"/>
</dbReference>
<dbReference type="SMART" id="SM00409">
    <property type="entry name" value="IG"/>
    <property type="match status" value="1"/>
</dbReference>
<feature type="domain" description="Fibronectin type-III" evidence="18">
    <location>
        <begin position="441"/>
        <end position="536"/>
    </location>
</feature>
<dbReference type="SMART" id="SM00408">
    <property type="entry name" value="IGc2"/>
    <property type="match status" value="1"/>
</dbReference>
<dbReference type="PROSITE" id="PS50853">
    <property type="entry name" value="FN3"/>
    <property type="match status" value="8"/>
</dbReference>
<dbReference type="InterPro" id="IPR003598">
    <property type="entry name" value="Ig_sub2"/>
</dbReference>
<evidence type="ECO:0000256" key="8">
    <source>
        <dbReference type="ARBA" id="ARBA00022989"/>
    </source>
</evidence>
<keyword evidence="5" id="KW-0732">Signal</keyword>
<dbReference type="InterPro" id="IPR050713">
    <property type="entry name" value="RTP_Phos/Ushers"/>
</dbReference>
<feature type="domain" description="Tyrosine-protein phosphatase" evidence="15">
    <location>
        <begin position="1526"/>
        <end position="1785"/>
    </location>
</feature>
<feature type="domain" description="Tyrosine specific protein phosphatases" evidence="16">
    <location>
        <begin position="1412"/>
        <end position="1485"/>
    </location>
</feature>
<dbReference type="SUPFAM" id="SSF49265">
    <property type="entry name" value="Fibronectin type III"/>
    <property type="match status" value="5"/>
</dbReference>
<keyword evidence="8 14" id="KW-1133">Transmembrane helix</keyword>
<feature type="domain" description="Fibronectin type-III" evidence="18">
    <location>
        <begin position="240"/>
        <end position="335"/>
    </location>
</feature>
<keyword evidence="10" id="KW-0325">Glycoprotein</keyword>
<keyword evidence="7" id="KW-0904">Protein phosphatase</keyword>
<evidence type="ECO:0000256" key="3">
    <source>
        <dbReference type="ARBA" id="ARBA00013064"/>
    </source>
</evidence>
<dbReference type="PROSITE" id="PS00383">
    <property type="entry name" value="TYR_PHOSPHATASE_1"/>
    <property type="match status" value="1"/>
</dbReference>